<comment type="caution">
    <text evidence="1">The sequence shown here is derived from an EMBL/GenBank/DDBJ whole genome shotgun (WGS) entry which is preliminary data.</text>
</comment>
<name>A0A0K9CP49_9FUSO</name>
<reference evidence="1 2" key="2">
    <citation type="submission" date="2013-10" db="EMBL/GenBank/DDBJ databases">
        <title>The Genome Sequence of Fusobacterium nucleatum subsp. animalis D11.</title>
        <authorList>
            <consortium name="The Broad Institute Genomics Platform"/>
            <person name="Earl A."/>
            <person name="Ward D."/>
            <person name="Feldgarden M."/>
            <person name="Gevers D."/>
            <person name="Kostic A."/>
            <person name="Garrett W."/>
            <person name="Young S.K."/>
            <person name="Zeng Q."/>
            <person name="Gargeya S."/>
            <person name="Fitzgerald M."/>
            <person name="Abouelleil A."/>
            <person name="Alvarado L."/>
            <person name="Berlin A.M."/>
            <person name="Chapman S.B."/>
            <person name="Gainer-Dewar J."/>
            <person name="Goldberg J."/>
            <person name="Gnerre S."/>
            <person name="Griggs A."/>
            <person name="Gujja S."/>
            <person name="Hansen M."/>
            <person name="Howarth C."/>
            <person name="Imamovic A."/>
            <person name="Ireland A."/>
            <person name="Larimer J."/>
            <person name="McCowan C."/>
            <person name="Murphy C."/>
            <person name="Pearson M."/>
            <person name="Poon T.W."/>
            <person name="Priest M."/>
            <person name="Roberts A."/>
            <person name="Saif S."/>
            <person name="Shea T."/>
            <person name="Sykes S."/>
            <person name="Wortman J."/>
            <person name="Nusbaum C."/>
            <person name="Birren B."/>
        </authorList>
    </citation>
    <scope>NUCLEOTIDE SEQUENCE [LARGE SCALE GENOMIC DNA]</scope>
    <source>
        <strain evidence="1 2">D11</strain>
    </source>
</reference>
<dbReference type="Proteomes" id="UP000004650">
    <property type="component" value="Unassembled WGS sequence"/>
</dbReference>
<evidence type="ECO:0000313" key="2">
    <source>
        <dbReference type="Proteomes" id="UP000004650"/>
    </source>
</evidence>
<dbReference type="EMBL" id="ACDS02000043">
    <property type="protein sequence ID" value="KMV75996.1"/>
    <property type="molecule type" value="Genomic_DNA"/>
</dbReference>
<sequence length="112" mass="13475">MERMRYIRVPKDIKAMKDYYYGVQKDEQMEELILSESQYNVFYTLKVFQLINEECGVIIDDYEEEVLSLEKIPLALKIVNKIIQNYNDINLLKFKNMLELAIKYRTIVGFDF</sequence>
<organism evidence="1 2">
    <name type="scientific">Fusobacterium animalis D11</name>
    <dbReference type="NCBI Taxonomy" id="556264"/>
    <lineage>
        <taxon>Bacteria</taxon>
        <taxon>Fusobacteriati</taxon>
        <taxon>Fusobacteriota</taxon>
        <taxon>Fusobacteriia</taxon>
        <taxon>Fusobacteriales</taxon>
        <taxon>Fusobacteriaceae</taxon>
        <taxon>Fusobacterium</taxon>
    </lineage>
</organism>
<dbReference type="AlphaFoldDB" id="A0A0K9CP49"/>
<reference evidence="2" key="1">
    <citation type="submission" date="2009-02" db="EMBL/GenBank/DDBJ databases">
        <title>The Genome Sequence of Shigella sp. D9.</title>
        <authorList>
            <consortium name="The Broad Institute Genome Sequencing Platform"/>
            <person name="Ward D."/>
            <person name="Young S.K."/>
            <person name="Kodira C.D."/>
            <person name="Zeng Q."/>
            <person name="Koehrsen M."/>
            <person name="Alvarado L."/>
            <person name="Berlin A."/>
            <person name="Borenstein D."/>
            <person name="Chen Z."/>
            <person name="Engels R."/>
            <person name="Freedman E."/>
            <person name="Gellesch M."/>
            <person name="Goldberg J."/>
            <person name="Griggs A."/>
            <person name="Gujja S."/>
            <person name="Heiman D."/>
            <person name="Hepburn T."/>
            <person name="Howarth C."/>
            <person name="Jen D."/>
            <person name="Larson L."/>
            <person name="Lewis B."/>
            <person name="Mehta T."/>
            <person name="Park D."/>
            <person name="Pearson M."/>
            <person name="Roberts A."/>
            <person name="Saif S."/>
            <person name="Shea T."/>
            <person name="Shenoy N."/>
            <person name="Sisk P."/>
            <person name="Stolte C."/>
            <person name="Sykes S."/>
            <person name="Walk T."/>
            <person name="White J."/>
            <person name="Yandava C."/>
            <person name="Allen-Vercoe E."/>
            <person name="Strauss J."/>
            <person name="Sibley C."/>
            <person name="White A."/>
            <person name="Ambrose C."/>
            <person name="Lander E."/>
            <person name="Nusbaum C."/>
            <person name="Galagan J."/>
            <person name="Birren B."/>
        </authorList>
    </citation>
    <scope>NUCLEOTIDE SEQUENCE [LARGE SCALE GENOMIC DNA]</scope>
    <source>
        <strain evidence="2">D11</strain>
    </source>
</reference>
<accession>A0A0K9CP49</accession>
<gene>
    <name evidence="1" type="ORF">PSAG_04632</name>
</gene>
<protein>
    <submittedName>
        <fullName evidence="1">Uncharacterized protein</fullName>
    </submittedName>
</protein>
<proteinExistence type="predicted"/>
<evidence type="ECO:0000313" key="1">
    <source>
        <dbReference type="EMBL" id="KMV75996.1"/>
    </source>
</evidence>